<evidence type="ECO:0000256" key="2">
    <source>
        <dbReference type="ARBA" id="ARBA00005124"/>
    </source>
</evidence>
<accession>A0ABT1SG96</accession>
<dbReference type="EMBL" id="JANGAC010000023">
    <property type="protein sequence ID" value="MCQ4925512.1"/>
    <property type="molecule type" value="Genomic_DNA"/>
</dbReference>
<dbReference type="Pfam" id="PF10437">
    <property type="entry name" value="Lip_prot_lig_C"/>
    <property type="match status" value="1"/>
</dbReference>
<dbReference type="InterPro" id="IPR004562">
    <property type="entry name" value="LipoylTrfase_LipoateP_Ligase"/>
</dbReference>
<keyword evidence="10" id="KW-1185">Reference proteome</keyword>
<dbReference type="PROSITE" id="PS51733">
    <property type="entry name" value="BPL_LPL_CATALYTIC"/>
    <property type="match status" value="1"/>
</dbReference>
<comment type="pathway">
    <text evidence="1">Protein modification; protein lipoylation via exogenous pathway; protein N(6)-(lipoyl)lysine from lipoate: step 2/2.</text>
</comment>
<evidence type="ECO:0000256" key="6">
    <source>
        <dbReference type="ARBA" id="ARBA00022840"/>
    </source>
</evidence>
<dbReference type="RefSeq" id="WP_216560925.1">
    <property type="nucleotide sequence ID" value="NZ_CP172320.1"/>
</dbReference>
<evidence type="ECO:0000259" key="8">
    <source>
        <dbReference type="PROSITE" id="PS51733"/>
    </source>
</evidence>
<evidence type="ECO:0000313" key="9">
    <source>
        <dbReference type="EMBL" id="MCQ4925512.1"/>
    </source>
</evidence>
<proteinExistence type="predicted"/>
<reference evidence="9 10" key="1">
    <citation type="submission" date="2022-06" db="EMBL/GenBank/DDBJ databases">
        <title>Isolation of gut microbiota from human fecal samples.</title>
        <authorList>
            <person name="Pamer E.G."/>
            <person name="Barat B."/>
            <person name="Waligurski E."/>
            <person name="Medina S."/>
            <person name="Paddock L."/>
            <person name="Mostad J."/>
        </authorList>
    </citation>
    <scope>NUCLEOTIDE SEQUENCE [LARGE SCALE GENOMIC DNA]</scope>
    <source>
        <strain evidence="9 10">DFI.7.95</strain>
    </source>
</reference>
<evidence type="ECO:0000256" key="3">
    <source>
        <dbReference type="ARBA" id="ARBA00012367"/>
    </source>
</evidence>
<comment type="caution">
    <text evidence="9">The sequence shown here is derived from an EMBL/GenBank/DDBJ whole genome shotgun (WGS) entry which is preliminary data.</text>
</comment>
<keyword evidence="5" id="KW-0547">Nucleotide-binding</keyword>
<dbReference type="Proteomes" id="UP001524478">
    <property type="component" value="Unassembled WGS sequence"/>
</dbReference>
<evidence type="ECO:0000256" key="1">
    <source>
        <dbReference type="ARBA" id="ARBA00005085"/>
    </source>
</evidence>
<organism evidence="9 10">
    <name type="scientific">Tissierella carlieri</name>
    <dbReference type="NCBI Taxonomy" id="689904"/>
    <lineage>
        <taxon>Bacteria</taxon>
        <taxon>Bacillati</taxon>
        <taxon>Bacillota</taxon>
        <taxon>Tissierellia</taxon>
        <taxon>Tissierellales</taxon>
        <taxon>Tissierellaceae</taxon>
        <taxon>Tissierella</taxon>
    </lineage>
</organism>
<keyword evidence="4 9" id="KW-0436">Ligase</keyword>
<feature type="domain" description="BPL/LPL catalytic" evidence="8">
    <location>
        <begin position="26"/>
        <end position="213"/>
    </location>
</feature>
<evidence type="ECO:0000256" key="4">
    <source>
        <dbReference type="ARBA" id="ARBA00022598"/>
    </source>
</evidence>
<evidence type="ECO:0000256" key="7">
    <source>
        <dbReference type="ARBA" id="ARBA00048037"/>
    </source>
</evidence>
<dbReference type="NCBIfam" id="TIGR00545">
    <property type="entry name" value="lipoyltrans"/>
    <property type="match status" value="1"/>
</dbReference>
<dbReference type="EC" id="6.3.1.20" evidence="3"/>
<comment type="pathway">
    <text evidence="2">Protein modification; protein lipoylation via exogenous pathway; protein N(6)-(lipoyl)lysine from lipoate: step 1/2.</text>
</comment>
<dbReference type="InterPro" id="IPR019491">
    <property type="entry name" value="Lipoate_protein_ligase_C"/>
</dbReference>
<dbReference type="PANTHER" id="PTHR12561:SF3">
    <property type="entry name" value="LIPOYLTRANSFERASE 1, MITOCHONDRIAL"/>
    <property type="match status" value="1"/>
</dbReference>
<evidence type="ECO:0000256" key="5">
    <source>
        <dbReference type="ARBA" id="ARBA00022741"/>
    </source>
</evidence>
<keyword evidence="6" id="KW-0067">ATP-binding</keyword>
<sequence>MKYLVNNSNDPRYNLAFEEYCFKSLDLKEDYVILWINGPAIIIGKNQNTIEEVNQDFVNERGIKVVRRITGGGAVYHDLGNLNFSIISMSTGIEKIDFKKYNIPIVKSLEKLGINCELSGRNDITLDGKKFSGIAQSVWKKRVLNHGTLLFDTELDVLSNALNVKQDKIESKGVKSVKSRVTNIKPYIDKDIDIYEFRDVLLRNIFEMEGEVPQEHKLSQEDLDEIQKLFEEKYSTWEWNYGESPKSNYQNYKRFDFGSIDIRFNVVSGLISDTKIYGDFFGTEDVALLQEKLDGKKYDKMEVSKIIENEPLEKYFGNISKEEFVDLMFQ</sequence>
<dbReference type="Pfam" id="PF21948">
    <property type="entry name" value="LplA-B_cat"/>
    <property type="match status" value="1"/>
</dbReference>
<dbReference type="CDD" id="cd16443">
    <property type="entry name" value="LplA"/>
    <property type="match status" value="1"/>
</dbReference>
<comment type="catalytic activity">
    <reaction evidence="7">
        <text>L-lysyl-[lipoyl-carrier protein] + (R)-lipoate + ATP = N(6)-[(R)-lipoyl]-L-lysyl-[lipoyl-carrier protein] + AMP + diphosphate + H(+)</text>
        <dbReference type="Rhea" id="RHEA:49288"/>
        <dbReference type="Rhea" id="RHEA-COMP:10500"/>
        <dbReference type="Rhea" id="RHEA-COMP:10502"/>
        <dbReference type="ChEBI" id="CHEBI:15378"/>
        <dbReference type="ChEBI" id="CHEBI:29969"/>
        <dbReference type="ChEBI" id="CHEBI:30616"/>
        <dbReference type="ChEBI" id="CHEBI:33019"/>
        <dbReference type="ChEBI" id="CHEBI:83088"/>
        <dbReference type="ChEBI" id="CHEBI:83099"/>
        <dbReference type="ChEBI" id="CHEBI:456215"/>
        <dbReference type="EC" id="6.3.1.20"/>
    </reaction>
</comment>
<dbReference type="InterPro" id="IPR004143">
    <property type="entry name" value="BPL_LPL_catalytic"/>
</dbReference>
<name>A0ABT1SG96_9FIRM</name>
<dbReference type="PANTHER" id="PTHR12561">
    <property type="entry name" value="LIPOATE-PROTEIN LIGASE"/>
    <property type="match status" value="1"/>
</dbReference>
<protein>
    <recommendedName>
        <fullName evidence="3">lipoate--protein ligase</fullName>
        <ecNumber evidence="3">6.3.1.20</ecNumber>
    </recommendedName>
</protein>
<gene>
    <name evidence="9" type="ORF">NE686_20620</name>
</gene>
<evidence type="ECO:0000313" key="10">
    <source>
        <dbReference type="Proteomes" id="UP001524478"/>
    </source>
</evidence>
<dbReference type="GO" id="GO:0016979">
    <property type="term" value="F:lipoate-protein ligase activity"/>
    <property type="evidence" value="ECO:0007669"/>
    <property type="project" value="UniProtKB-EC"/>
</dbReference>